<dbReference type="GO" id="GO:0015031">
    <property type="term" value="P:protein transport"/>
    <property type="evidence" value="ECO:0007669"/>
    <property type="project" value="UniProtKB-KW"/>
</dbReference>
<keyword evidence="5" id="KW-0653">Protein transport</keyword>
<name>A0A482WT69_LAOST</name>
<keyword evidence="6" id="KW-0496">Mitochondrion</keyword>
<reference evidence="11 12" key="1">
    <citation type="journal article" date="2017" name="Gigascience">
        <title>Genome sequence of the small brown planthopper, Laodelphax striatellus.</title>
        <authorList>
            <person name="Zhu J."/>
            <person name="Jiang F."/>
            <person name="Wang X."/>
            <person name="Yang P."/>
            <person name="Bao Y."/>
            <person name="Zhao W."/>
            <person name="Wang W."/>
            <person name="Lu H."/>
            <person name="Wang Q."/>
            <person name="Cui N."/>
            <person name="Li J."/>
            <person name="Chen X."/>
            <person name="Luo L."/>
            <person name="Yu J."/>
            <person name="Kang L."/>
            <person name="Cui F."/>
        </authorList>
    </citation>
    <scope>NUCLEOTIDE SEQUENCE [LARGE SCALE GENOMIC DNA]</scope>
    <source>
        <strain evidence="11">Lst14</strain>
    </source>
</reference>
<keyword evidence="7 8" id="KW-0472">Membrane</keyword>
<evidence type="ECO:0000256" key="4">
    <source>
        <dbReference type="ARBA" id="ARBA00022787"/>
    </source>
</evidence>
<dbReference type="PANTHER" id="PTHR12289:SF41">
    <property type="entry name" value="FAILED AXON CONNECTIONS-RELATED"/>
    <property type="match status" value="1"/>
</dbReference>
<dbReference type="CDD" id="cd03078">
    <property type="entry name" value="GST_N_Metaxin1_like"/>
    <property type="match status" value="1"/>
</dbReference>
<evidence type="ECO:0000313" key="11">
    <source>
        <dbReference type="EMBL" id="RZF36678.1"/>
    </source>
</evidence>
<evidence type="ECO:0000256" key="6">
    <source>
        <dbReference type="ARBA" id="ARBA00023128"/>
    </source>
</evidence>
<dbReference type="GO" id="GO:0007005">
    <property type="term" value="P:mitochondrion organization"/>
    <property type="evidence" value="ECO:0007669"/>
    <property type="project" value="TreeGrafter"/>
</dbReference>
<dbReference type="InParanoid" id="A0A482WT69"/>
<dbReference type="STRING" id="195883.A0A482WT69"/>
<dbReference type="AlphaFoldDB" id="A0A482WT69"/>
<proteinExistence type="inferred from homology"/>
<dbReference type="InterPro" id="IPR019564">
    <property type="entry name" value="Sam37/metaxin_N"/>
</dbReference>
<evidence type="ECO:0000256" key="7">
    <source>
        <dbReference type="ARBA" id="ARBA00023136"/>
    </source>
</evidence>
<comment type="similarity">
    <text evidence="2">Belongs to the metaxin family.</text>
</comment>
<sequence length="317" mass="36757">MNKTMELDVWKGDWGLPSVDLDCLETLAFIKFCGVSIKVNQKSNPFWSPSGTLPLFRHNKQKLTNIDEIAGHLQRKNFSPDFALNSKQTADVVAFKSRIKEQLYPALQFLWWVDEKSYANFTRPWYCKVLPFPLNFHYPNKYKAKATDLMEAMFTDLPQNDIIQVELFAAAERCLSTLSARLGEQEFFFGAHPTSLDAHVYAHLAPLMRVPFPANQLHNYARAQLNLHKFVTRITQRYFPHDYQEYEQKQKQLREESAKNAGDSRFKAKDKVFATVFAALAMIMYAVAKGFIQVSEIEDGFRKSKSYDYRDSEDDMD</sequence>
<feature type="domain" description="Mitochondrial outer membrane transport complex Sam37/metaxin N-terminal" evidence="9">
    <location>
        <begin position="23"/>
        <end position="143"/>
    </location>
</feature>
<keyword evidence="12" id="KW-1185">Reference proteome</keyword>
<evidence type="ECO:0000256" key="8">
    <source>
        <dbReference type="SAM" id="Phobius"/>
    </source>
</evidence>
<comment type="subcellular location">
    <subcellularLocation>
        <location evidence="1">Mitochondrion outer membrane</location>
    </subcellularLocation>
</comment>
<evidence type="ECO:0000256" key="3">
    <source>
        <dbReference type="ARBA" id="ARBA00022448"/>
    </source>
</evidence>
<dbReference type="SUPFAM" id="SSF47616">
    <property type="entry name" value="GST C-terminal domain-like"/>
    <property type="match status" value="1"/>
</dbReference>
<keyword evidence="3" id="KW-0813">Transport</keyword>
<evidence type="ECO:0000256" key="2">
    <source>
        <dbReference type="ARBA" id="ARBA00009170"/>
    </source>
</evidence>
<feature type="transmembrane region" description="Helical" evidence="8">
    <location>
        <begin position="272"/>
        <end position="292"/>
    </location>
</feature>
<keyword evidence="8" id="KW-1133">Transmembrane helix</keyword>
<feature type="domain" description="Metaxin glutathione S-transferase" evidence="10">
    <location>
        <begin position="171"/>
        <end position="234"/>
    </location>
</feature>
<dbReference type="InterPro" id="IPR050931">
    <property type="entry name" value="Mito_Protein_Transport_Metaxin"/>
</dbReference>
<dbReference type="PANTHER" id="PTHR12289">
    <property type="entry name" value="METAXIN RELATED"/>
    <property type="match status" value="1"/>
</dbReference>
<evidence type="ECO:0000256" key="1">
    <source>
        <dbReference type="ARBA" id="ARBA00004294"/>
    </source>
</evidence>
<organism evidence="11 12">
    <name type="scientific">Laodelphax striatellus</name>
    <name type="common">Small brown planthopper</name>
    <name type="synonym">Delphax striatella</name>
    <dbReference type="NCBI Taxonomy" id="195883"/>
    <lineage>
        <taxon>Eukaryota</taxon>
        <taxon>Metazoa</taxon>
        <taxon>Ecdysozoa</taxon>
        <taxon>Arthropoda</taxon>
        <taxon>Hexapoda</taxon>
        <taxon>Insecta</taxon>
        <taxon>Pterygota</taxon>
        <taxon>Neoptera</taxon>
        <taxon>Paraneoptera</taxon>
        <taxon>Hemiptera</taxon>
        <taxon>Auchenorrhyncha</taxon>
        <taxon>Fulgoroidea</taxon>
        <taxon>Delphacidae</taxon>
        <taxon>Criomorphinae</taxon>
        <taxon>Laodelphax</taxon>
    </lineage>
</organism>
<dbReference type="CDD" id="cd03212">
    <property type="entry name" value="GST_C_Metaxin1_3"/>
    <property type="match status" value="1"/>
</dbReference>
<keyword evidence="8" id="KW-0812">Transmembrane</keyword>
<dbReference type="Proteomes" id="UP000291343">
    <property type="component" value="Unassembled WGS sequence"/>
</dbReference>
<evidence type="ECO:0000313" key="12">
    <source>
        <dbReference type="Proteomes" id="UP000291343"/>
    </source>
</evidence>
<dbReference type="FunCoup" id="A0A482WT69">
    <property type="interactions" value="1417"/>
</dbReference>
<evidence type="ECO:0000259" key="10">
    <source>
        <dbReference type="Pfam" id="PF17171"/>
    </source>
</evidence>
<evidence type="ECO:0000256" key="5">
    <source>
        <dbReference type="ARBA" id="ARBA00022927"/>
    </source>
</evidence>
<dbReference type="InterPro" id="IPR036282">
    <property type="entry name" value="Glutathione-S-Trfase_C_sf"/>
</dbReference>
<evidence type="ECO:0008006" key="13">
    <source>
        <dbReference type="Google" id="ProtNLM"/>
    </source>
</evidence>
<dbReference type="Pfam" id="PF17171">
    <property type="entry name" value="GST_C_6"/>
    <property type="match status" value="1"/>
</dbReference>
<dbReference type="OrthoDB" id="5835136at2759"/>
<dbReference type="GO" id="GO:0001401">
    <property type="term" value="C:SAM complex"/>
    <property type="evidence" value="ECO:0007669"/>
    <property type="project" value="InterPro"/>
</dbReference>
<dbReference type="InterPro" id="IPR033468">
    <property type="entry name" value="Metaxin_GST"/>
</dbReference>
<protein>
    <recommendedName>
        <fullName evidence="13">Metaxin</fullName>
    </recommendedName>
</protein>
<evidence type="ECO:0000259" key="9">
    <source>
        <dbReference type="Pfam" id="PF10568"/>
    </source>
</evidence>
<accession>A0A482WT69</accession>
<dbReference type="EMBL" id="QKKF02026062">
    <property type="protein sequence ID" value="RZF36678.1"/>
    <property type="molecule type" value="Genomic_DNA"/>
</dbReference>
<keyword evidence="4" id="KW-1000">Mitochondrion outer membrane</keyword>
<dbReference type="SMR" id="A0A482WT69"/>
<dbReference type="Pfam" id="PF10568">
    <property type="entry name" value="Tom37"/>
    <property type="match status" value="1"/>
</dbReference>
<comment type="caution">
    <text evidence="11">The sequence shown here is derived from an EMBL/GenBank/DDBJ whole genome shotgun (WGS) entry which is preliminary data.</text>
</comment>
<gene>
    <name evidence="11" type="ORF">LSTR_LSTR014210</name>
</gene>